<keyword evidence="5 12" id="KW-0479">Metal-binding</keyword>
<comment type="similarity">
    <text evidence="1">Belongs to the carbohydrate kinase pfkB family.</text>
</comment>
<feature type="binding site" evidence="12">
    <location>
        <position position="268"/>
    </location>
    <ligand>
        <name>K(+)</name>
        <dbReference type="ChEBI" id="CHEBI:29103"/>
    </ligand>
</feature>
<evidence type="ECO:0000256" key="12">
    <source>
        <dbReference type="HAMAP-Rule" id="MF_01987"/>
    </source>
</evidence>
<evidence type="ECO:0000256" key="3">
    <source>
        <dbReference type="ARBA" id="ARBA00016943"/>
    </source>
</evidence>
<keyword evidence="7 12" id="KW-0418">Kinase</keyword>
<dbReference type="EC" id="2.7.1.15" evidence="2 12"/>
<keyword evidence="10 12" id="KW-0630">Potassium</keyword>
<organism evidence="14 15">
    <name type="scientific">Streptomyces fradiae ATCC 10745 = DSM 40063</name>
    <dbReference type="NCBI Taxonomy" id="1319510"/>
    <lineage>
        <taxon>Bacteria</taxon>
        <taxon>Bacillati</taxon>
        <taxon>Actinomycetota</taxon>
        <taxon>Actinomycetes</taxon>
        <taxon>Kitasatosporales</taxon>
        <taxon>Streptomycetaceae</taxon>
        <taxon>Streptomyces</taxon>
    </lineage>
</organism>
<comment type="cofactor">
    <cofactor evidence="12">
        <name>Mg(2+)</name>
        <dbReference type="ChEBI" id="CHEBI:18420"/>
    </cofactor>
    <text evidence="12">Requires a divalent cation, most likely magnesium in vivo, as an electrophilic catalyst to aid phosphoryl group transfer. It is the chelate of the metal and the nucleotide that is the actual substrate.</text>
</comment>
<dbReference type="CDD" id="cd01174">
    <property type="entry name" value="ribokinase"/>
    <property type="match status" value="1"/>
</dbReference>
<dbReference type="GO" id="GO:0005829">
    <property type="term" value="C:cytosol"/>
    <property type="evidence" value="ECO:0007669"/>
    <property type="project" value="TreeGrafter"/>
</dbReference>
<evidence type="ECO:0000256" key="1">
    <source>
        <dbReference type="ARBA" id="ARBA00005380"/>
    </source>
</evidence>
<dbReference type="PANTHER" id="PTHR10584">
    <property type="entry name" value="SUGAR KINASE"/>
    <property type="match status" value="1"/>
</dbReference>
<comment type="catalytic activity">
    <reaction evidence="12">
        <text>D-ribose + ATP = D-ribose 5-phosphate + ADP + H(+)</text>
        <dbReference type="Rhea" id="RHEA:13697"/>
        <dbReference type="ChEBI" id="CHEBI:15378"/>
        <dbReference type="ChEBI" id="CHEBI:30616"/>
        <dbReference type="ChEBI" id="CHEBI:47013"/>
        <dbReference type="ChEBI" id="CHEBI:78346"/>
        <dbReference type="ChEBI" id="CHEBI:456216"/>
        <dbReference type="EC" id="2.7.1.15"/>
    </reaction>
</comment>
<dbReference type="HAMAP" id="MF_01987">
    <property type="entry name" value="Ribokinase"/>
    <property type="match status" value="1"/>
</dbReference>
<keyword evidence="11 12" id="KW-0119">Carbohydrate metabolism</keyword>
<dbReference type="UniPathway" id="UPA00916">
    <property type="reaction ID" value="UER00889"/>
</dbReference>
<feature type="active site" description="Proton acceptor" evidence="12">
    <location>
        <position position="274"/>
    </location>
</feature>
<evidence type="ECO:0000313" key="14">
    <source>
        <dbReference type="EMBL" id="OSY52724.1"/>
    </source>
</evidence>
<comment type="subcellular location">
    <subcellularLocation>
        <location evidence="12">Cytoplasm</location>
    </subcellularLocation>
</comment>
<feature type="binding site" evidence="12">
    <location>
        <position position="309"/>
    </location>
    <ligand>
        <name>K(+)</name>
        <dbReference type="ChEBI" id="CHEBI:29103"/>
    </ligand>
</feature>
<evidence type="ECO:0000256" key="10">
    <source>
        <dbReference type="ARBA" id="ARBA00022958"/>
    </source>
</evidence>
<evidence type="ECO:0000259" key="13">
    <source>
        <dbReference type="Pfam" id="PF00294"/>
    </source>
</evidence>
<dbReference type="Proteomes" id="UP000194318">
    <property type="component" value="Unassembled WGS sequence"/>
</dbReference>
<comment type="caution">
    <text evidence="12">Lacks conserved residue(s) required for the propagation of feature annotation.</text>
</comment>
<dbReference type="PANTHER" id="PTHR10584:SF166">
    <property type="entry name" value="RIBOKINASE"/>
    <property type="match status" value="1"/>
</dbReference>
<dbReference type="GO" id="GO:0005524">
    <property type="term" value="F:ATP binding"/>
    <property type="evidence" value="ECO:0007669"/>
    <property type="project" value="UniProtKB-UniRule"/>
</dbReference>
<dbReference type="InterPro" id="IPR029056">
    <property type="entry name" value="Ribokinase-like"/>
</dbReference>
<dbReference type="PRINTS" id="PR00990">
    <property type="entry name" value="RIBOKINASE"/>
</dbReference>
<dbReference type="GO" id="GO:0004747">
    <property type="term" value="F:ribokinase activity"/>
    <property type="evidence" value="ECO:0007669"/>
    <property type="project" value="UniProtKB-UniRule"/>
</dbReference>
<evidence type="ECO:0000256" key="2">
    <source>
        <dbReference type="ARBA" id="ARBA00012035"/>
    </source>
</evidence>
<sequence length="330" mass="33033">MLAARARPFAGRALPFAGENPGMTRTTPAPPRIAVLGSTNMDLVAYVPRAPRLGETVTGRAFRTVPGGKGANQAVAAARAGARVSMLGAVGSDDLGPRLRAALAESGVDTTLLRTADGPSGTAHIVVDDDGGNAIVVVPGANASVTGLTPEDEARIAAADALLLQLELPLDAVIAGARAARRHGVRTVLTPAPARPLPRELLALVDLLVPNEHEANALSGAADPRAAADGLLRDVPEVVVTLGAAGSLYAARGARPVTVPSRPVRAVDTTAAGDTFTGALAVALAEGRPVPDALAWASAAAALSVGRAGASSSMPYREEIDALTGGPGTA</sequence>
<keyword evidence="9 12" id="KW-0460">Magnesium</keyword>
<dbReference type="GO" id="GO:0019303">
    <property type="term" value="P:D-ribose catabolic process"/>
    <property type="evidence" value="ECO:0007669"/>
    <property type="project" value="UniProtKB-UniRule"/>
</dbReference>
<dbReference type="Pfam" id="PF00294">
    <property type="entry name" value="PfkB"/>
    <property type="match status" value="1"/>
</dbReference>
<dbReference type="PROSITE" id="PS00584">
    <property type="entry name" value="PFKB_KINASES_2"/>
    <property type="match status" value="1"/>
</dbReference>
<feature type="domain" description="Carbohydrate kinase PfkB" evidence="13">
    <location>
        <begin position="32"/>
        <end position="315"/>
    </location>
</feature>
<feature type="binding site" evidence="12">
    <location>
        <begin position="241"/>
        <end position="246"/>
    </location>
    <ligand>
        <name>ATP</name>
        <dbReference type="ChEBI" id="CHEBI:30616"/>
    </ligand>
</feature>
<evidence type="ECO:0000256" key="6">
    <source>
        <dbReference type="ARBA" id="ARBA00022741"/>
    </source>
</evidence>
<evidence type="ECO:0000256" key="5">
    <source>
        <dbReference type="ARBA" id="ARBA00022723"/>
    </source>
</evidence>
<feature type="binding site" evidence="12">
    <location>
        <position position="270"/>
    </location>
    <ligand>
        <name>K(+)</name>
        <dbReference type="ChEBI" id="CHEBI:29103"/>
    </ligand>
</feature>
<dbReference type="EMBL" id="MIFZ01000141">
    <property type="protein sequence ID" value="OSY52724.1"/>
    <property type="molecule type" value="Genomic_DNA"/>
</dbReference>
<dbReference type="InterPro" id="IPR002139">
    <property type="entry name" value="Ribo/fructo_kinase"/>
</dbReference>
<dbReference type="InterPro" id="IPR011877">
    <property type="entry name" value="Ribokinase"/>
</dbReference>
<comment type="similarity">
    <text evidence="12">Belongs to the carbohydrate kinase PfkB family. Ribokinase subfamily.</text>
</comment>
<reference evidence="14 15" key="1">
    <citation type="submission" date="2016-09" db="EMBL/GenBank/DDBJ databases">
        <title>Streptomyces fradiae DSM40063, a candidate organism with high potential of specific P450 cytochromes.</title>
        <authorList>
            <person name="Grumaz C."/>
            <person name="Vainshtein Y."/>
            <person name="Kirstahler P."/>
            <person name="Sohn K."/>
        </authorList>
    </citation>
    <scope>NUCLEOTIDE SEQUENCE [LARGE SCALE GENOMIC DNA]</scope>
    <source>
        <strain evidence="14 15">DSM 40063</strain>
    </source>
</reference>
<feature type="binding site" evidence="12">
    <location>
        <begin position="68"/>
        <end position="72"/>
    </location>
    <ligand>
        <name>substrate</name>
    </ligand>
</feature>
<feature type="binding site" evidence="12">
    <location>
        <position position="304"/>
    </location>
    <ligand>
        <name>K(+)</name>
        <dbReference type="ChEBI" id="CHEBI:29103"/>
    </ligand>
</feature>
<keyword evidence="12" id="KW-0963">Cytoplasm</keyword>
<feature type="binding site" evidence="12">
    <location>
        <position position="167"/>
    </location>
    <ligand>
        <name>substrate</name>
    </ligand>
</feature>
<dbReference type="Gene3D" id="3.40.1190.20">
    <property type="match status" value="1"/>
</dbReference>
<comment type="pathway">
    <text evidence="12">Carbohydrate metabolism; D-ribose degradation; D-ribose 5-phosphate from beta-D-ribopyranose: step 2/2.</text>
</comment>
<feature type="binding site" evidence="12">
    <location>
        <begin position="273"/>
        <end position="274"/>
    </location>
    <ligand>
        <name>ATP</name>
        <dbReference type="ChEBI" id="CHEBI:30616"/>
    </ligand>
</feature>
<feature type="binding site" evidence="12">
    <location>
        <position position="274"/>
    </location>
    <ligand>
        <name>substrate</name>
    </ligand>
</feature>
<protein>
    <recommendedName>
        <fullName evidence="3 12">Ribokinase</fullName>
        <shortName evidence="12">RK</shortName>
        <ecNumber evidence="2 12">2.7.1.15</ecNumber>
    </recommendedName>
</protein>
<feature type="binding site" evidence="12">
    <location>
        <position position="313"/>
    </location>
    <ligand>
        <name>K(+)</name>
        <dbReference type="ChEBI" id="CHEBI:29103"/>
    </ligand>
</feature>
<feature type="binding site" evidence="12">
    <location>
        <position position="211"/>
    </location>
    <ligand>
        <name>ATP</name>
        <dbReference type="ChEBI" id="CHEBI:30616"/>
    </ligand>
</feature>
<gene>
    <name evidence="12 14" type="primary">rbsK</name>
    <name evidence="14" type="ORF">BG846_01596</name>
</gene>
<dbReference type="SUPFAM" id="SSF53613">
    <property type="entry name" value="Ribokinase-like"/>
    <property type="match status" value="1"/>
</dbReference>
<evidence type="ECO:0000256" key="11">
    <source>
        <dbReference type="ARBA" id="ARBA00023277"/>
    </source>
</evidence>
<evidence type="ECO:0000256" key="9">
    <source>
        <dbReference type="ARBA" id="ARBA00022842"/>
    </source>
</evidence>
<keyword evidence="6 12" id="KW-0547">Nucleotide-binding</keyword>
<proteinExistence type="inferred from homology"/>
<comment type="function">
    <text evidence="12">Catalyzes the phosphorylation of ribose at O-5 in a reaction requiring ATP and magnesium. The resulting D-ribose-5-phosphate can then be used either for sythesis of nucleotides, histidine, and tryptophan, or as a component of the pentose phosphate pathway.</text>
</comment>
<feature type="binding site" evidence="12">
    <location>
        <position position="307"/>
    </location>
    <ligand>
        <name>K(+)</name>
        <dbReference type="ChEBI" id="CHEBI:29103"/>
    </ligand>
</feature>
<comment type="subunit">
    <text evidence="12">Homodimer.</text>
</comment>
<dbReference type="NCBIfam" id="TIGR02152">
    <property type="entry name" value="D_ribokin_bact"/>
    <property type="match status" value="1"/>
</dbReference>
<keyword evidence="4 12" id="KW-0808">Transferase</keyword>
<comment type="caution">
    <text evidence="14">The sequence shown here is derived from an EMBL/GenBank/DDBJ whole genome shotgun (WGS) entry which is preliminary data.</text>
</comment>
<evidence type="ECO:0000256" key="4">
    <source>
        <dbReference type="ARBA" id="ARBA00022679"/>
    </source>
</evidence>
<accession>A0A1Y2NYY3</accession>
<name>A0A1Y2NYY3_STRFR</name>
<keyword evidence="8 12" id="KW-0067">ATP-binding</keyword>
<dbReference type="GO" id="GO:0046872">
    <property type="term" value="F:metal ion binding"/>
    <property type="evidence" value="ECO:0007669"/>
    <property type="project" value="UniProtKB-KW"/>
</dbReference>
<dbReference type="AlphaFoldDB" id="A0A1Y2NYY3"/>
<comment type="activity regulation">
    <text evidence="12">Activated by a monovalent cation that binds near, but not in, the active site. The most likely occupant of the site in vivo is potassium. Ion binding induces a conformational change that may alter substrate affinity.</text>
</comment>
<evidence type="ECO:0000313" key="15">
    <source>
        <dbReference type="Proteomes" id="UP000194318"/>
    </source>
</evidence>
<evidence type="ECO:0000256" key="8">
    <source>
        <dbReference type="ARBA" id="ARBA00022840"/>
    </source>
</evidence>
<evidence type="ECO:0000256" key="7">
    <source>
        <dbReference type="ARBA" id="ARBA00022777"/>
    </source>
</evidence>
<feature type="binding site" evidence="12">
    <location>
        <begin position="40"/>
        <end position="42"/>
    </location>
    <ligand>
        <name>substrate</name>
    </ligand>
</feature>
<dbReference type="InterPro" id="IPR002173">
    <property type="entry name" value="Carboh/pur_kinase_PfkB_CS"/>
</dbReference>
<dbReference type="InterPro" id="IPR011611">
    <property type="entry name" value="PfkB_dom"/>
</dbReference>